<keyword evidence="2" id="KW-0677">Repeat</keyword>
<dbReference type="RefSeq" id="WP_074460088.1">
    <property type="nucleotide sequence ID" value="NZ_FMTY01000002.1"/>
</dbReference>
<dbReference type="InterPro" id="IPR026444">
    <property type="entry name" value="Secre_tail"/>
</dbReference>
<name>A0A1G4VDZ5_9FLAO</name>
<reference evidence="4 5" key="1">
    <citation type="submission" date="2016-10" db="EMBL/GenBank/DDBJ databases">
        <authorList>
            <person name="de Groot N.N."/>
        </authorList>
    </citation>
    <scope>NUCLEOTIDE SEQUENCE [LARGE SCALE GENOMIC DNA]</scope>
    <source>
        <strain evidence="4 5">CGMCC 1.3801</strain>
    </source>
</reference>
<organism evidence="4 5">
    <name type="scientific">Flavobacterium saliperosum</name>
    <dbReference type="NCBI Taxonomy" id="329186"/>
    <lineage>
        <taxon>Bacteria</taxon>
        <taxon>Pseudomonadati</taxon>
        <taxon>Bacteroidota</taxon>
        <taxon>Flavobacteriia</taxon>
        <taxon>Flavobacteriales</taxon>
        <taxon>Flavobacteriaceae</taxon>
        <taxon>Flavobacterium</taxon>
    </lineage>
</organism>
<evidence type="ECO:0000256" key="1">
    <source>
        <dbReference type="ARBA" id="ARBA00022729"/>
    </source>
</evidence>
<dbReference type="InterPro" id="IPR003410">
    <property type="entry name" value="HYR_dom"/>
</dbReference>
<gene>
    <name evidence="4" type="ORF">SAMN02927925_00790</name>
</gene>
<protein>
    <submittedName>
        <fullName evidence="4">Por secretion system C-terminal sorting domain-containing protein</fullName>
    </submittedName>
</protein>
<dbReference type="Pfam" id="PF18962">
    <property type="entry name" value="Por_Secre_tail"/>
    <property type="match status" value="1"/>
</dbReference>
<accession>A0A1G4VDZ5</accession>
<dbReference type="PANTHER" id="PTHR24273:SF32">
    <property type="entry name" value="HYALIN"/>
    <property type="match status" value="1"/>
</dbReference>
<dbReference type="STRING" id="329186.SAMN02927925_00790"/>
<evidence type="ECO:0000259" key="3">
    <source>
        <dbReference type="PROSITE" id="PS50825"/>
    </source>
</evidence>
<dbReference type="AlphaFoldDB" id="A0A1G4VDZ5"/>
<dbReference type="Pfam" id="PF02494">
    <property type="entry name" value="HYR"/>
    <property type="match status" value="2"/>
</dbReference>
<dbReference type="EMBL" id="FMTY01000002">
    <property type="protein sequence ID" value="SCX05293.1"/>
    <property type="molecule type" value="Genomic_DNA"/>
</dbReference>
<feature type="domain" description="HYR" evidence="3">
    <location>
        <begin position="618"/>
        <end position="701"/>
    </location>
</feature>
<feature type="domain" description="HYR" evidence="3">
    <location>
        <begin position="772"/>
        <end position="853"/>
    </location>
</feature>
<dbReference type="NCBIfam" id="TIGR04183">
    <property type="entry name" value="Por_Secre_tail"/>
    <property type="match status" value="1"/>
</dbReference>
<dbReference type="PANTHER" id="PTHR24273">
    <property type="entry name" value="FI04643P-RELATED"/>
    <property type="match status" value="1"/>
</dbReference>
<evidence type="ECO:0000313" key="5">
    <source>
        <dbReference type="Proteomes" id="UP000182124"/>
    </source>
</evidence>
<dbReference type="eggNOG" id="COG3391">
    <property type="taxonomic scope" value="Bacteria"/>
</dbReference>
<keyword evidence="1" id="KW-0732">Signal</keyword>
<dbReference type="Proteomes" id="UP000182124">
    <property type="component" value="Unassembled WGS sequence"/>
</dbReference>
<evidence type="ECO:0000313" key="4">
    <source>
        <dbReference type="EMBL" id="SCX05293.1"/>
    </source>
</evidence>
<proteinExistence type="predicted"/>
<sequence length="1131" mass="117800">METSLLKKRFWNNLLLIIVLLAAGISYAHEIIPNRNSVHQSDAATVVTDKDDYQPGEYVIVSGSGWLPGETVQLHFDETPQVCTNDHDRFTVADANGNIYYNQFLINDRHLGVAFVLTATGQSSGYNAQTFFTDATWGLEVSTNGGSSYLINGAGPTVAFNSCETKQITFRITQQNNSNPNQSYTFALPAGFSISLPSSLAFFNAANNSISRSWNVSQYAANALCLSASSSSDALGSNQKIVFTCNVISVANVVSTEIMGRASNNATCLNPTGSSGVLMNTIRPKFSSSADTIPPVLTPGANQDVVLGSDCKIEIPDVKGSAVDNCSGVSIVQVPAAGEFVSSSHNGNVIVTVTATDAAGLTDIEEVTLTAKDETPPVLTPGANRDVTLGSDCKILIPDVKGSAVDNCSGVSIVQVPAAGELVSSSHNGEVVVTVTATDAAGLTDIEEVTLTAKDETPPVLTPGTDQDVVLGSDCKIEIPNVLGSATDNCSGVSIVQVPASGELVSSSHNGNVVVTVTATDAAGLTDIEEVTLTAKDETPPVLTPGTDQGVVLGSDCKIEIPNVLGSAIDNCSGVTIVQVPAAGEFVSSSHNGEVVVTVTATDAAGLTDIEEVTLTAKDETPPTINCPSNISQPNDTGLCSAVVNYVAPVGNDNCSGQSTVQIAGLASGAVFPVGVTTNTFEVTDAAGNKSSCSFTVTVSDNEAPLVPELSDITEECSVVVSAPATTDNCSEIVIGTTNDPLEYNEQGSYVIHWSFDDGNGNISQANQNVIIDDVTLPTITCPSDINLTACQDTATWALPEMQDNCSGVSLEQISGPESGSLFENGTTTTISYRATDVGGNTATCSFTVARAAELTATCATTNSQLYFGYTGDQTSTINVIPAGGEGPYTVSISMNRALLCNVITNSGDESWIPGANTNSNSNIGVSCPTSGTSSLLPISTSNAFVSGVYSVNVTLMEDATFTAIVTDANGCTVTCTITVIAEDVRCFAGASGRAKVMLCHKTGNTKNPCVNICVDENAVAEHLAHGDFLGRCTTDCTPPQSNVKPEVENADLFHVIAYPNPSSNQFTFEIESKSSDTINISVFDIAGRLVKVIENHQDTTVTFGEELPRGVYLAVIEQGSNRKTIRIIKE</sequence>
<evidence type="ECO:0000256" key="2">
    <source>
        <dbReference type="ARBA" id="ARBA00022737"/>
    </source>
</evidence>
<dbReference type="PROSITE" id="PS50825">
    <property type="entry name" value="HYR"/>
    <property type="match status" value="2"/>
</dbReference>